<dbReference type="Pfam" id="PF00441">
    <property type="entry name" value="Acyl-CoA_dh_1"/>
    <property type="match status" value="1"/>
</dbReference>
<evidence type="ECO:0000259" key="6">
    <source>
        <dbReference type="Pfam" id="PF00441"/>
    </source>
</evidence>
<evidence type="ECO:0000256" key="2">
    <source>
        <dbReference type="ARBA" id="ARBA00009347"/>
    </source>
</evidence>
<dbReference type="Gene3D" id="1.20.140.10">
    <property type="entry name" value="Butyryl-CoA Dehydrogenase, subunit A, domain 3"/>
    <property type="match status" value="1"/>
</dbReference>
<evidence type="ECO:0000256" key="5">
    <source>
        <dbReference type="ARBA" id="ARBA00023002"/>
    </source>
</evidence>
<evidence type="ECO:0000256" key="3">
    <source>
        <dbReference type="ARBA" id="ARBA00022630"/>
    </source>
</evidence>
<dbReference type="Pfam" id="PF02770">
    <property type="entry name" value="Acyl-CoA_dh_M"/>
    <property type="match status" value="1"/>
</dbReference>
<keyword evidence="5" id="KW-0560">Oxidoreductase</keyword>
<dbReference type="PANTHER" id="PTHR48083">
    <property type="entry name" value="MEDIUM-CHAIN SPECIFIC ACYL-COA DEHYDROGENASE, MITOCHONDRIAL-RELATED"/>
    <property type="match status" value="1"/>
</dbReference>
<dbReference type="GO" id="GO:0005737">
    <property type="term" value="C:cytoplasm"/>
    <property type="evidence" value="ECO:0007669"/>
    <property type="project" value="TreeGrafter"/>
</dbReference>
<evidence type="ECO:0008006" key="9">
    <source>
        <dbReference type="Google" id="ProtNLM"/>
    </source>
</evidence>
<dbReference type="EMBL" id="JNSL01000142">
    <property type="protein sequence ID" value="KGA14610.1"/>
    <property type="molecule type" value="Genomic_DNA"/>
</dbReference>
<gene>
    <name evidence="8" type="ORF">GM51_16865</name>
</gene>
<organism evidence="8">
    <name type="scientific">freshwater metagenome</name>
    <dbReference type="NCBI Taxonomy" id="449393"/>
    <lineage>
        <taxon>unclassified sequences</taxon>
        <taxon>metagenomes</taxon>
        <taxon>ecological metagenomes</taxon>
    </lineage>
</organism>
<dbReference type="GO" id="GO:0033539">
    <property type="term" value="P:fatty acid beta-oxidation using acyl-CoA dehydrogenase"/>
    <property type="evidence" value="ECO:0007669"/>
    <property type="project" value="TreeGrafter"/>
</dbReference>
<dbReference type="SUPFAM" id="SSF56645">
    <property type="entry name" value="Acyl-CoA dehydrogenase NM domain-like"/>
    <property type="match status" value="1"/>
</dbReference>
<dbReference type="PANTHER" id="PTHR48083:SF2">
    <property type="entry name" value="MEDIUM-CHAIN SPECIFIC ACYL-COA DEHYDROGENASE, MITOCHONDRIAL"/>
    <property type="match status" value="1"/>
</dbReference>
<feature type="domain" description="Acyl-CoA oxidase/dehydrogenase middle" evidence="7">
    <location>
        <begin position="151"/>
        <end position="246"/>
    </location>
</feature>
<dbReference type="InterPro" id="IPR050741">
    <property type="entry name" value="Acyl-CoA_dehydrogenase"/>
</dbReference>
<keyword evidence="4" id="KW-0274">FAD</keyword>
<dbReference type="SUPFAM" id="SSF47203">
    <property type="entry name" value="Acyl-CoA dehydrogenase C-terminal domain-like"/>
    <property type="match status" value="1"/>
</dbReference>
<evidence type="ECO:0000259" key="7">
    <source>
        <dbReference type="Pfam" id="PF02770"/>
    </source>
</evidence>
<dbReference type="InterPro" id="IPR006091">
    <property type="entry name" value="Acyl-CoA_Oxase/DH_mid-dom"/>
</dbReference>
<dbReference type="GO" id="GO:0050660">
    <property type="term" value="F:flavin adenine dinucleotide binding"/>
    <property type="evidence" value="ECO:0007669"/>
    <property type="project" value="InterPro"/>
</dbReference>
<dbReference type="Gene3D" id="1.10.540.10">
    <property type="entry name" value="Acyl-CoA dehydrogenase/oxidase, N-terminal domain"/>
    <property type="match status" value="1"/>
</dbReference>
<reference evidence="8" key="1">
    <citation type="submission" date="2014-06" db="EMBL/GenBank/DDBJ databases">
        <title>Key roles for freshwater Actinobacteria revealed by deep metagenomic sequencing.</title>
        <authorList>
            <person name="Ghai R."/>
            <person name="Mizuno C.M."/>
            <person name="Picazo A."/>
            <person name="Camacho A."/>
            <person name="Rodriguez-Valera F."/>
        </authorList>
    </citation>
    <scope>NUCLEOTIDE SEQUENCE</scope>
</reference>
<sequence>MTKVTNSPLDVELHIPAHLDSVIAEVTSLYETEVAPREAALKHRLKDQSKFLDEQGRLHPEIIAARREIMAASGAKNIYSAHLPESLGGRGLGREDMIYVEEQVYGYGVDLNPALLSWSEGATPRLLKAHPHQKEQFTDPLVKGLKTSLHGVTETGAGSNLYDMKTNAVRKGSDWVLNGTKAYITNYFDADVAQILAITNPGGGRQSFTYFMFDTKEYAGKGYEIGQLYQTMFGDGYTGEIHFKDMVLPESAVLGEVNGGFDIAVMSFNYTRMRRAGMCSGWSKYLIEKTLERVKTRVVGGEPLGAKQGIQWMIADMYLDWQQTRSLSLDVARAIDTPGPWWNLPRPSDEVRRICSLKLSNDESFYRVADRALQIHGGLGVLRDTDINKLFQIARNLRIPGGTDEVQRTTIAETLGLRFN</sequence>
<dbReference type="InterPro" id="IPR009100">
    <property type="entry name" value="AcylCoA_DH/oxidase_NM_dom_sf"/>
</dbReference>
<feature type="domain" description="Acyl-CoA dehydrogenase/oxidase C-terminal" evidence="6">
    <location>
        <begin position="258"/>
        <end position="415"/>
    </location>
</feature>
<dbReference type="InterPro" id="IPR037069">
    <property type="entry name" value="AcylCoA_DH/ox_N_sf"/>
</dbReference>
<keyword evidence="3" id="KW-0285">Flavoprotein</keyword>
<evidence type="ECO:0000256" key="4">
    <source>
        <dbReference type="ARBA" id="ARBA00022827"/>
    </source>
</evidence>
<dbReference type="InterPro" id="IPR009075">
    <property type="entry name" value="AcylCo_DH/oxidase_C"/>
</dbReference>
<comment type="similarity">
    <text evidence="2">Belongs to the acyl-CoA dehydrogenase family.</text>
</comment>
<dbReference type="InterPro" id="IPR036250">
    <property type="entry name" value="AcylCo_DH-like_C"/>
</dbReference>
<comment type="caution">
    <text evidence="8">The sequence shown here is derived from an EMBL/GenBank/DDBJ whole genome shotgun (WGS) entry which is preliminary data.</text>
</comment>
<evidence type="ECO:0000256" key="1">
    <source>
        <dbReference type="ARBA" id="ARBA00001974"/>
    </source>
</evidence>
<dbReference type="CDD" id="cd00567">
    <property type="entry name" value="ACAD"/>
    <property type="match status" value="1"/>
</dbReference>
<protein>
    <recommendedName>
        <fullName evidence="9">Acyl-CoA dehydrogenase</fullName>
    </recommendedName>
</protein>
<comment type="cofactor">
    <cofactor evidence="1">
        <name>FAD</name>
        <dbReference type="ChEBI" id="CHEBI:57692"/>
    </cofactor>
</comment>
<proteinExistence type="inferred from homology"/>
<dbReference type="Gene3D" id="2.40.110.10">
    <property type="entry name" value="Butyryl-CoA Dehydrogenase, subunit A, domain 2"/>
    <property type="match status" value="1"/>
</dbReference>
<accession>A0A094PS71</accession>
<dbReference type="GO" id="GO:0003995">
    <property type="term" value="F:acyl-CoA dehydrogenase activity"/>
    <property type="evidence" value="ECO:0007669"/>
    <property type="project" value="TreeGrafter"/>
</dbReference>
<evidence type="ECO:0000313" key="8">
    <source>
        <dbReference type="EMBL" id="KGA14610.1"/>
    </source>
</evidence>
<dbReference type="AlphaFoldDB" id="A0A094PS71"/>
<dbReference type="InterPro" id="IPR046373">
    <property type="entry name" value="Acyl-CoA_Oxase/DH_mid-dom_sf"/>
</dbReference>
<name>A0A094PS71_9ZZZZ</name>